<evidence type="ECO:0000313" key="2">
    <source>
        <dbReference type="Proteomes" id="UP000293162"/>
    </source>
</evidence>
<evidence type="ECO:0000313" key="1">
    <source>
        <dbReference type="EMBL" id="RYU95869.1"/>
    </source>
</evidence>
<evidence type="ECO:0008006" key="3">
    <source>
        <dbReference type="Google" id="ProtNLM"/>
    </source>
</evidence>
<comment type="caution">
    <text evidence="1">The sequence shown here is derived from an EMBL/GenBank/DDBJ whole genome shotgun (WGS) entry which is preliminary data.</text>
</comment>
<dbReference type="SUPFAM" id="SSF56399">
    <property type="entry name" value="ADP-ribosylation"/>
    <property type="match status" value="1"/>
</dbReference>
<dbReference type="OrthoDB" id="9800843at2"/>
<gene>
    <name evidence="1" type="ORF">EWM59_09600</name>
</gene>
<dbReference type="Proteomes" id="UP000293162">
    <property type="component" value="Unassembled WGS sequence"/>
</dbReference>
<reference evidence="1 2" key="1">
    <citation type="submission" date="2019-02" db="EMBL/GenBank/DDBJ databases">
        <title>Bacterial novel species Emticicia sp. 17J42-9 isolated from soil.</title>
        <authorList>
            <person name="Jung H.-Y."/>
        </authorList>
    </citation>
    <scope>NUCLEOTIDE SEQUENCE [LARGE SCALE GENOMIC DNA]</scope>
    <source>
        <strain evidence="1 2">17J42-9</strain>
    </source>
</reference>
<name>A0A4Q5M1I2_9BACT</name>
<dbReference type="EMBL" id="SEWF01000011">
    <property type="protein sequence ID" value="RYU95869.1"/>
    <property type="molecule type" value="Genomic_DNA"/>
</dbReference>
<accession>A0A4Q5M1I2</accession>
<keyword evidence="2" id="KW-1185">Reference proteome</keyword>
<dbReference type="AlphaFoldDB" id="A0A4Q5M1I2"/>
<proteinExistence type="predicted"/>
<organism evidence="1 2">
    <name type="scientific">Emticicia agri</name>
    <dbReference type="NCBI Taxonomy" id="2492393"/>
    <lineage>
        <taxon>Bacteria</taxon>
        <taxon>Pseudomonadati</taxon>
        <taxon>Bacteroidota</taxon>
        <taxon>Cytophagia</taxon>
        <taxon>Cytophagales</taxon>
        <taxon>Leadbetterellaceae</taxon>
        <taxon>Emticicia</taxon>
    </lineage>
</organism>
<protein>
    <recommendedName>
        <fullName evidence="3">PARP catalytic domain-containing protein</fullName>
    </recommendedName>
</protein>
<sequence length="206" mass="23918">MYFHKTSFVLGFHGCDESIRDALLKGEIALHYSTNEWDWLGHGMYFWESSPLRALEYAIELKNNPHRTAGKIEKPSVIGAIIDLGNCFDLLQHENLKVLKETYDILQLTYQSSGIQPPKNRISKETGELLIRKLDCLLINAVHEYKEKLNIDELYDSVRGVFFEGPELYPNAGFREKNHVQLCVRNPNCIKGYFLPRELDTRYRIP</sequence>
<dbReference type="RefSeq" id="WP_130020749.1">
    <property type="nucleotide sequence ID" value="NZ_SEWF01000011.1"/>
</dbReference>